<name>A0A096ASN2_9BACT</name>
<feature type="chain" id="PRO_5001925015" evidence="2">
    <location>
        <begin position="21"/>
        <end position="731"/>
    </location>
</feature>
<proteinExistence type="predicted"/>
<dbReference type="GO" id="GO:0006508">
    <property type="term" value="P:proteolysis"/>
    <property type="evidence" value="ECO:0007669"/>
    <property type="project" value="InterPro"/>
</dbReference>
<evidence type="ECO:0000256" key="2">
    <source>
        <dbReference type="SAM" id="SignalP"/>
    </source>
</evidence>
<sequence>MKKILLMCAALLATSIHAFAGEPLKLEKITKNAFAAKTISGINPLKGTSDYAQISDDWKRIVTFSFVTGKETGVLFDVNKTNGEKIKQIESYEISDNGQFILIQTQTKRIYRRSFTAEFYLYNVKDKSLKKLSTGGAQQIPTFSPNGKYIAFVRQNNVFITDGTTEKQVTTDGKFNEIINGLPDWVNEEEFGFNNALAWGADSKTLSWIRYDESKVKTYSLQMFEGAKPTFKKYEVYPGDYSYKYPKAGEDNSKVSVLSYALETGKTLTYSFPLDADGYIPRIKSTKFADRIVIYTMNRHQDVLNLYKANPMTGECSLLIKENANKYVKEEAMEGIRIMDDYILFPSDRDGFMHLYLYTIDGKLIRQIEKGKYDVIDVYGFDEKTGKTYFQAAAKTPMQREVYVADKNGKVTCLTPQAGWNSAVFSGDYKYFLNNWSNRNTPYSFAIYNNKGKVVREVLNNNKLIKAMAKYDLPTRDFFKFTTSEGVELNGYMVKPKNFDPNKKYPVVFFQYSGPGSQQVVDRWSVGAMGAGGIYESYLTQQGFIVAVVDGRGTGARGSEFEKCTYLKLGDLESKDQVEAALWAKKQPYVDAENIGIWGWSFGGFNTLMSLSEGRNAFKAGVSVAPPTNWRWYDTVYTERYMRTPQENPSGYAVNPIERVKNMNGKLLICHGIADDNVHIQHAYEYSEALIQADKDFKENFYTNRNHGIYGGNTRNHLFRQITDWFVQNLK</sequence>
<comment type="caution">
    <text evidence="5">The sequence shown here is derived from an EMBL/GenBank/DDBJ whole genome shotgun (WGS) entry which is preliminary data.</text>
</comment>
<dbReference type="SUPFAM" id="SSF53474">
    <property type="entry name" value="alpha/beta-Hydrolases"/>
    <property type="match status" value="1"/>
</dbReference>
<dbReference type="RefSeq" id="WP_036882435.1">
    <property type="nucleotide sequence ID" value="NZ_JRNR01000013.1"/>
</dbReference>
<dbReference type="PANTHER" id="PTHR11731">
    <property type="entry name" value="PROTEASE FAMILY S9B,C DIPEPTIDYL-PEPTIDASE IV-RELATED"/>
    <property type="match status" value="1"/>
</dbReference>
<keyword evidence="1" id="KW-0325">Glycoprotein</keyword>
<dbReference type="GO" id="GO:0008236">
    <property type="term" value="F:serine-type peptidase activity"/>
    <property type="evidence" value="ECO:0007669"/>
    <property type="project" value="InterPro"/>
</dbReference>
<feature type="domain" description="Dipeptidylpeptidase IV N-terminal" evidence="4">
    <location>
        <begin position="95"/>
        <end position="443"/>
    </location>
</feature>
<evidence type="ECO:0000256" key="1">
    <source>
        <dbReference type="ARBA" id="ARBA00023180"/>
    </source>
</evidence>
<dbReference type="Gene3D" id="3.40.50.1820">
    <property type="entry name" value="alpha/beta hydrolase"/>
    <property type="match status" value="1"/>
</dbReference>
<dbReference type="GO" id="GO:0008239">
    <property type="term" value="F:dipeptidyl-peptidase activity"/>
    <property type="evidence" value="ECO:0007669"/>
    <property type="project" value="TreeGrafter"/>
</dbReference>
<dbReference type="InterPro" id="IPR002469">
    <property type="entry name" value="Peptidase_S9B_N"/>
</dbReference>
<organism evidence="5 6">
    <name type="scientific">Prevotella disiens DNF00882</name>
    <dbReference type="NCBI Taxonomy" id="1401075"/>
    <lineage>
        <taxon>Bacteria</taxon>
        <taxon>Pseudomonadati</taxon>
        <taxon>Bacteroidota</taxon>
        <taxon>Bacteroidia</taxon>
        <taxon>Bacteroidales</taxon>
        <taxon>Prevotellaceae</taxon>
        <taxon>Prevotella</taxon>
    </lineage>
</organism>
<dbReference type="Gene3D" id="2.140.10.30">
    <property type="entry name" value="Dipeptidylpeptidase IV, N-terminal domain"/>
    <property type="match status" value="1"/>
</dbReference>
<dbReference type="FunFam" id="3.40.50.1820:FF:000003">
    <property type="entry name" value="Dipeptidyl peptidase 4"/>
    <property type="match status" value="1"/>
</dbReference>
<dbReference type="InterPro" id="IPR050278">
    <property type="entry name" value="Serine_Prot_S9B/DPPIV"/>
</dbReference>
<dbReference type="SUPFAM" id="SSF82171">
    <property type="entry name" value="DPP6 N-terminal domain-like"/>
    <property type="match status" value="1"/>
</dbReference>
<dbReference type="EMBL" id="JRNR01000013">
    <property type="protein sequence ID" value="KGF50088.1"/>
    <property type="molecule type" value="Genomic_DNA"/>
</dbReference>
<dbReference type="InterPro" id="IPR029058">
    <property type="entry name" value="AB_hydrolase_fold"/>
</dbReference>
<evidence type="ECO:0000259" key="3">
    <source>
        <dbReference type="Pfam" id="PF00326"/>
    </source>
</evidence>
<keyword evidence="2" id="KW-0732">Signal</keyword>
<dbReference type="PANTHER" id="PTHR11731:SF193">
    <property type="entry name" value="DIPEPTIDYL PEPTIDASE 9"/>
    <property type="match status" value="1"/>
</dbReference>
<feature type="domain" description="Peptidase S9 prolyl oligopeptidase catalytic" evidence="3">
    <location>
        <begin position="537"/>
        <end position="731"/>
    </location>
</feature>
<reference evidence="5 6" key="1">
    <citation type="submission" date="2014-07" db="EMBL/GenBank/DDBJ databases">
        <authorList>
            <person name="McCorrison J."/>
            <person name="Sanka R."/>
            <person name="Torralba M."/>
            <person name="Gillis M."/>
            <person name="Haft D.H."/>
            <person name="Methe B."/>
            <person name="Sutton G."/>
            <person name="Nelson K.E."/>
        </authorList>
    </citation>
    <scope>NUCLEOTIDE SEQUENCE [LARGE SCALE GENOMIC DNA]</scope>
    <source>
        <strain evidence="5 6">DNF00882</strain>
    </source>
</reference>
<gene>
    <name evidence="5" type="ORF">HMPREF0654_02475</name>
</gene>
<feature type="signal peptide" evidence="2">
    <location>
        <begin position="1"/>
        <end position="20"/>
    </location>
</feature>
<accession>A0A096ASN2</accession>
<dbReference type="AlphaFoldDB" id="A0A096ASN2"/>
<evidence type="ECO:0000259" key="4">
    <source>
        <dbReference type="Pfam" id="PF00930"/>
    </source>
</evidence>
<dbReference type="MEROPS" id="S09.013"/>
<dbReference type="Proteomes" id="UP000029538">
    <property type="component" value="Unassembled WGS sequence"/>
</dbReference>
<dbReference type="Pfam" id="PF00930">
    <property type="entry name" value="DPPIV_N"/>
    <property type="match status" value="1"/>
</dbReference>
<dbReference type="Pfam" id="PF00326">
    <property type="entry name" value="Peptidase_S9"/>
    <property type="match status" value="1"/>
</dbReference>
<protein>
    <submittedName>
        <fullName evidence="5">Peptidase S9</fullName>
    </submittedName>
</protein>
<dbReference type="InterPro" id="IPR001375">
    <property type="entry name" value="Peptidase_S9_cat"/>
</dbReference>
<evidence type="ECO:0000313" key="5">
    <source>
        <dbReference type="EMBL" id="KGF50088.1"/>
    </source>
</evidence>
<evidence type="ECO:0000313" key="6">
    <source>
        <dbReference type="Proteomes" id="UP000029538"/>
    </source>
</evidence>